<dbReference type="InterPro" id="IPR043502">
    <property type="entry name" value="DNA/RNA_pol_sf"/>
</dbReference>
<dbReference type="CDD" id="cd00303">
    <property type="entry name" value="retropepsin_like"/>
    <property type="match status" value="1"/>
</dbReference>
<dbReference type="Gene3D" id="2.40.70.10">
    <property type="entry name" value="Acid Proteases"/>
    <property type="match status" value="1"/>
</dbReference>
<dbReference type="SUPFAM" id="SSF56672">
    <property type="entry name" value="DNA/RNA polymerases"/>
    <property type="match status" value="1"/>
</dbReference>
<dbReference type="Pfam" id="PF17919">
    <property type="entry name" value="RT_RNaseH_2"/>
    <property type="match status" value="1"/>
</dbReference>
<sequence length="905" mass="102754">VLRMISEAELQVLADDKRILTSLKSVLEIMPLRMTTRSAGRVTAAPRGGRIGGRTGRGGGRTRGQSGGCTYKEFLACNPKEYDEKGGAIVYTRWIKKMESVQDMGKCEENQKVKYTAGLFVGFMSWLATEPKTIQRAAQKDGTLTDEAVRNGSLKKNPEKRGNSGEPNRDRNVRDENKRTRTGNAFATTTNPVRREYNDTIPKCVSCNLHHPPEIPFRACFNYGRPRHMEKDCRVDPRIVNSMNARNPTATPGAWGNRPNQVVANNGGQGRGNTSNQARGRAFMLGADEALQDPNIITGTFTLNDHYAITQFNSSADYSFVSTTFIPLLGIKPSELGFSYEIEIASGQLVDIDRVIRGCKLEIEGHMFDIKLIPFGSGSFDLIIGMDWLSSYKAEIIFHEKVVKIPLQDGQVLRVIGERPEKKMRYLMSAKAKKQKQEETVVVRDFLKVFSNDLSGLPPIQEIKFRIDLIPRAIPVVKSPYRLAPSEMEEFSIQLKELQDKGFIQPSLSPWGVPLLGHVINGDEIHVDPSKIEAVRNWEALRTPFEKSKTFDWGEEQEKAFQTLKDKLCNAPSLALPDGPKYFVVYYDASGLGLDCVLMQRGKRHWKELFSDYEVKFATILNKILAAQEEAPDESAGLQRGLDELIEHRSDEALYYLDRIWVPLKGDVRTLIMDESHKSKYYVHPGAKKMYHDLKDSRFTSRFWQTMQEALGTKLDMSTAYHPQTDSQNERTIQTLEDMISACILTLREEVSLTDYVGRIGEGHLIGSELVQETIKKISQIKNRLKATRDRVVRFGKKGKLAPRFVRPFKITERIGLVAYRLRLPEELNGVHDTFHMSNLKKCLVDPTLQVPLDEIQVDAKLNVVEEPVKNLEREFKKLKRSRIAIVKVRWNSKRGPEFTWEHED</sequence>
<dbReference type="Pfam" id="PF24626">
    <property type="entry name" value="SH3_Tf2-1"/>
    <property type="match status" value="1"/>
</dbReference>
<dbReference type="EMBL" id="BQNB010019094">
    <property type="protein sequence ID" value="GJT81594.1"/>
    <property type="molecule type" value="Genomic_DNA"/>
</dbReference>
<dbReference type="Gene3D" id="3.30.420.10">
    <property type="entry name" value="Ribonuclease H-like superfamily/Ribonuclease H"/>
    <property type="match status" value="1"/>
</dbReference>
<dbReference type="PANTHER" id="PTHR15503">
    <property type="entry name" value="LDOC1 RELATED"/>
    <property type="match status" value="1"/>
</dbReference>
<feature type="region of interest" description="Disordered" evidence="1">
    <location>
        <begin position="137"/>
        <end position="183"/>
    </location>
</feature>
<reference evidence="4" key="2">
    <citation type="submission" date="2022-01" db="EMBL/GenBank/DDBJ databases">
        <authorList>
            <person name="Yamashiro T."/>
            <person name="Shiraishi A."/>
            <person name="Satake H."/>
            <person name="Nakayama K."/>
        </authorList>
    </citation>
    <scope>NUCLEOTIDE SEQUENCE</scope>
</reference>
<feature type="compositionally biased region" description="Basic and acidic residues" evidence="1">
    <location>
        <begin position="156"/>
        <end position="179"/>
    </location>
</feature>
<dbReference type="InterPro" id="IPR056924">
    <property type="entry name" value="SH3_Tf2-1"/>
</dbReference>
<dbReference type="InterPro" id="IPR012337">
    <property type="entry name" value="RNaseH-like_sf"/>
</dbReference>
<evidence type="ECO:0000259" key="3">
    <source>
        <dbReference type="Pfam" id="PF24626"/>
    </source>
</evidence>
<dbReference type="PANTHER" id="PTHR15503:SF45">
    <property type="entry name" value="RNA-DIRECTED DNA POLYMERASE HOMOLOG"/>
    <property type="match status" value="1"/>
</dbReference>
<dbReference type="InterPro" id="IPR041577">
    <property type="entry name" value="RT_RNaseH_2"/>
</dbReference>
<name>A0ABQ5H1B0_9ASTR</name>
<dbReference type="Pfam" id="PF08284">
    <property type="entry name" value="RVP_2"/>
    <property type="match status" value="1"/>
</dbReference>
<dbReference type="Proteomes" id="UP001151760">
    <property type="component" value="Unassembled WGS sequence"/>
</dbReference>
<dbReference type="Gene3D" id="3.30.70.270">
    <property type="match status" value="1"/>
</dbReference>
<evidence type="ECO:0000259" key="2">
    <source>
        <dbReference type="Pfam" id="PF17919"/>
    </source>
</evidence>
<keyword evidence="4" id="KW-0808">Transferase</keyword>
<feature type="compositionally biased region" description="Gly residues" evidence="1">
    <location>
        <begin position="49"/>
        <end position="64"/>
    </location>
</feature>
<gene>
    <name evidence="4" type="ORF">Tco_1055936</name>
</gene>
<comment type="caution">
    <text evidence="4">The sequence shown here is derived from an EMBL/GenBank/DDBJ whole genome shotgun (WGS) entry which is preliminary data.</text>
</comment>
<keyword evidence="4" id="KW-0695">RNA-directed DNA polymerase</keyword>
<accession>A0ABQ5H1B0</accession>
<keyword evidence="4" id="KW-0548">Nucleotidyltransferase</keyword>
<dbReference type="InterPro" id="IPR032567">
    <property type="entry name" value="RTL1-rel"/>
</dbReference>
<dbReference type="Gene3D" id="3.10.10.10">
    <property type="entry name" value="HIV Type 1 Reverse Transcriptase, subunit A, domain 1"/>
    <property type="match status" value="1"/>
</dbReference>
<reference evidence="4" key="1">
    <citation type="journal article" date="2022" name="Int. J. Mol. Sci.">
        <title>Draft Genome of Tanacetum Coccineum: Genomic Comparison of Closely Related Tanacetum-Family Plants.</title>
        <authorList>
            <person name="Yamashiro T."/>
            <person name="Shiraishi A."/>
            <person name="Nakayama K."/>
            <person name="Satake H."/>
        </authorList>
    </citation>
    <scope>NUCLEOTIDE SEQUENCE</scope>
</reference>
<evidence type="ECO:0000313" key="4">
    <source>
        <dbReference type="EMBL" id="GJT81594.1"/>
    </source>
</evidence>
<protein>
    <submittedName>
        <fullName evidence="4">Reverse transcriptase domain-containing protein</fullName>
    </submittedName>
</protein>
<evidence type="ECO:0000256" key="1">
    <source>
        <dbReference type="SAM" id="MobiDB-lite"/>
    </source>
</evidence>
<evidence type="ECO:0000313" key="5">
    <source>
        <dbReference type="Proteomes" id="UP001151760"/>
    </source>
</evidence>
<feature type="region of interest" description="Disordered" evidence="1">
    <location>
        <begin position="38"/>
        <end position="64"/>
    </location>
</feature>
<feature type="domain" description="Tf2-1-like SH3-like" evidence="3">
    <location>
        <begin position="785"/>
        <end position="843"/>
    </location>
</feature>
<feature type="domain" description="Reverse transcriptase/retrotransposon-derived protein RNase H-like" evidence="2">
    <location>
        <begin position="553"/>
        <end position="604"/>
    </location>
</feature>
<dbReference type="GO" id="GO:0003964">
    <property type="term" value="F:RNA-directed DNA polymerase activity"/>
    <property type="evidence" value="ECO:0007669"/>
    <property type="project" value="UniProtKB-KW"/>
</dbReference>
<organism evidence="4 5">
    <name type="scientific">Tanacetum coccineum</name>
    <dbReference type="NCBI Taxonomy" id="301880"/>
    <lineage>
        <taxon>Eukaryota</taxon>
        <taxon>Viridiplantae</taxon>
        <taxon>Streptophyta</taxon>
        <taxon>Embryophyta</taxon>
        <taxon>Tracheophyta</taxon>
        <taxon>Spermatophyta</taxon>
        <taxon>Magnoliopsida</taxon>
        <taxon>eudicotyledons</taxon>
        <taxon>Gunneridae</taxon>
        <taxon>Pentapetalae</taxon>
        <taxon>asterids</taxon>
        <taxon>campanulids</taxon>
        <taxon>Asterales</taxon>
        <taxon>Asteraceae</taxon>
        <taxon>Asteroideae</taxon>
        <taxon>Anthemideae</taxon>
        <taxon>Anthemidinae</taxon>
        <taxon>Tanacetum</taxon>
    </lineage>
</organism>
<keyword evidence="5" id="KW-1185">Reference proteome</keyword>
<dbReference type="InterPro" id="IPR043128">
    <property type="entry name" value="Rev_trsase/Diguanyl_cyclase"/>
</dbReference>
<dbReference type="SUPFAM" id="SSF50630">
    <property type="entry name" value="Acid proteases"/>
    <property type="match status" value="1"/>
</dbReference>
<proteinExistence type="predicted"/>
<dbReference type="SUPFAM" id="SSF53098">
    <property type="entry name" value="Ribonuclease H-like"/>
    <property type="match status" value="1"/>
</dbReference>
<feature type="non-terminal residue" evidence="4">
    <location>
        <position position="1"/>
    </location>
</feature>
<dbReference type="InterPro" id="IPR021109">
    <property type="entry name" value="Peptidase_aspartic_dom_sf"/>
</dbReference>
<dbReference type="InterPro" id="IPR036397">
    <property type="entry name" value="RNaseH_sf"/>
</dbReference>